<keyword evidence="1" id="KW-0472">Membrane</keyword>
<dbReference type="InterPro" id="IPR015943">
    <property type="entry name" value="WD40/YVTN_repeat-like_dom_sf"/>
</dbReference>
<keyword evidence="1" id="KW-0812">Transmembrane</keyword>
<keyword evidence="1" id="KW-1133">Transmembrane helix</keyword>
<organism evidence="2 3">
    <name type="scientific">candidate division WWE3 bacterium CG22_combo_CG10-13_8_21_14_all_39_12</name>
    <dbReference type="NCBI Taxonomy" id="1975094"/>
    <lineage>
        <taxon>Bacteria</taxon>
        <taxon>Katanobacteria</taxon>
    </lineage>
</organism>
<protein>
    <recommendedName>
        <fullName evidence="4">SMP-30/Gluconolactonase/LRE-like region domain-containing protein</fullName>
    </recommendedName>
</protein>
<dbReference type="InterPro" id="IPR011045">
    <property type="entry name" value="N2O_reductase_N"/>
</dbReference>
<dbReference type="PANTHER" id="PTHR47197:SF3">
    <property type="entry name" value="DIHYDRO-HEME D1 DEHYDROGENASE"/>
    <property type="match status" value="1"/>
</dbReference>
<reference evidence="2 3" key="1">
    <citation type="submission" date="2017-09" db="EMBL/GenBank/DDBJ databases">
        <title>Depth-based differentiation of microbial function through sediment-hosted aquifers and enrichment of novel symbionts in the deep terrestrial subsurface.</title>
        <authorList>
            <person name="Probst A.J."/>
            <person name="Ladd B."/>
            <person name="Jarett J.K."/>
            <person name="Geller-Mcgrath D.E."/>
            <person name="Sieber C.M."/>
            <person name="Emerson J.B."/>
            <person name="Anantharaman K."/>
            <person name="Thomas B.C."/>
            <person name="Malmstrom R."/>
            <person name="Stieglmeier M."/>
            <person name="Klingl A."/>
            <person name="Woyke T."/>
            <person name="Ryan C.M."/>
            <person name="Banfield J.F."/>
        </authorList>
    </citation>
    <scope>NUCLEOTIDE SEQUENCE [LARGE SCALE GENOMIC DNA]</scope>
    <source>
        <strain evidence="2">CG22_combo_CG10-13_8_21_14_all_39_12</strain>
    </source>
</reference>
<feature type="transmembrane region" description="Helical" evidence="1">
    <location>
        <begin position="12"/>
        <end position="30"/>
    </location>
</feature>
<evidence type="ECO:0000313" key="3">
    <source>
        <dbReference type="Proteomes" id="UP000228495"/>
    </source>
</evidence>
<evidence type="ECO:0000256" key="1">
    <source>
        <dbReference type="SAM" id="Phobius"/>
    </source>
</evidence>
<dbReference type="SUPFAM" id="SSF50974">
    <property type="entry name" value="Nitrous oxide reductase, N-terminal domain"/>
    <property type="match status" value="1"/>
</dbReference>
<dbReference type="Proteomes" id="UP000228495">
    <property type="component" value="Unassembled WGS sequence"/>
</dbReference>
<accession>A0A2H0BEW4</accession>
<sequence>MTNFITFIKQKIFVVTGVTVFFIVIVFLIVQSPAVSKNETGEDVALPTPAQRAVVTVEGVDAIDDLTDIVYNPQKEVFYVSSFDEGIVYIVGVKSKRIDAQVNVDFTHKLFLDEQAQVLYVSAGDNRVVKVNVDTFTEEARVYVNRKPSGMVLDKSSGYLYVTTEFGNTVDVVDTSTMSVVTSISVGKGPTDVAIGRSGQFVFVIEREDASIGVISTQTQRYIKNVTFTGRPHRIYSTAENDVLLILDQYTNSLVVFDESTQSIAKSIPIIPFPSDLVIDSVNKNVYVTSFSDNTVAVIDFESEQVEEIISLSSTAFSFTAGLNNIHMVPGSSEVLVSNTNTGELHFVSVR</sequence>
<name>A0A2H0BEW4_UNCKA</name>
<evidence type="ECO:0000313" key="2">
    <source>
        <dbReference type="EMBL" id="PIP56206.1"/>
    </source>
</evidence>
<dbReference type="InterPro" id="IPR051200">
    <property type="entry name" value="Host-pathogen_enzymatic-act"/>
</dbReference>
<proteinExistence type="predicted"/>
<gene>
    <name evidence="2" type="ORF">COX05_04270</name>
</gene>
<dbReference type="PANTHER" id="PTHR47197">
    <property type="entry name" value="PROTEIN NIRF"/>
    <property type="match status" value="1"/>
</dbReference>
<dbReference type="Gene3D" id="2.130.10.10">
    <property type="entry name" value="YVTN repeat-like/Quinoprotein amine dehydrogenase"/>
    <property type="match status" value="1"/>
</dbReference>
<dbReference type="InterPro" id="IPR019405">
    <property type="entry name" value="Lactonase_7-beta_prop"/>
</dbReference>
<dbReference type="InterPro" id="IPR011964">
    <property type="entry name" value="YVTN_b-propeller_repeat"/>
</dbReference>
<dbReference type="EMBL" id="PCSU01000074">
    <property type="protein sequence ID" value="PIP56206.1"/>
    <property type="molecule type" value="Genomic_DNA"/>
</dbReference>
<comment type="caution">
    <text evidence="2">The sequence shown here is derived from an EMBL/GenBank/DDBJ whole genome shotgun (WGS) entry which is preliminary data.</text>
</comment>
<dbReference type="NCBIfam" id="TIGR02276">
    <property type="entry name" value="beta_rpt_yvtn"/>
    <property type="match status" value="1"/>
</dbReference>
<evidence type="ECO:0008006" key="4">
    <source>
        <dbReference type="Google" id="ProtNLM"/>
    </source>
</evidence>
<dbReference type="Pfam" id="PF10282">
    <property type="entry name" value="Lactonase"/>
    <property type="match status" value="1"/>
</dbReference>
<dbReference type="AlphaFoldDB" id="A0A2H0BEW4"/>